<dbReference type="Gene3D" id="3.30.420.10">
    <property type="entry name" value="Ribonuclease H-like superfamily/Ribonuclease H"/>
    <property type="match status" value="1"/>
</dbReference>
<dbReference type="SUPFAM" id="SSF53098">
    <property type="entry name" value="Ribonuclease H-like"/>
    <property type="match status" value="1"/>
</dbReference>
<protein>
    <recommendedName>
        <fullName evidence="1">Integrase catalytic domain-containing protein</fullName>
    </recommendedName>
</protein>
<accession>A0A177APQ9</accession>
<dbReference type="PROSITE" id="PS50994">
    <property type="entry name" value="INTEGRASE"/>
    <property type="match status" value="1"/>
</dbReference>
<dbReference type="EMBL" id="LWCA01003380">
    <property type="protein sequence ID" value="OAF63522.1"/>
    <property type="molecule type" value="Genomic_DNA"/>
</dbReference>
<comment type="caution">
    <text evidence="2">The sequence shown here is derived from an EMBL/GenBank/DDBJ whole genome shotgun (WGS) entry which is preliminary data.</text>
</comment>
<dbReference type="Proteomes" id="UP000078046">
    <property type="component" value="Unassembled WGS sequence"/>
</dbReference>
<feature type="non-terminal residue" evidence="2">
    <location>
        <position position="1"/>
    </location>
</feature>
<dbReference type="GO" id="GO:0015074">
    <property type="term" value="P:DNA integration"/>
    <property type="evidence" value="ECO:0007669"/>
    <property type="project" value="InterPro"/>
</dbReference>
<gene>
    <name evidence="2" type="ORF">A3Q56_08770</name>
</gene>
<organism evidence="2 3">
    <name type="scientific">Intoshia linei</name>
    <dbReference type="NCBI Taxonomy" id="1819745"/>
    <lineage>
        <taxon>Eukaryota</taxon>
        <taxon>Metazoa</taxon>
        <taxon>Spiralia</taxon>
        <taxon>Lophotrochozoa</taxon>
        <taxon>Mesozoa</taxon>
        <taxon>Orthonectida</taxon>
        <taxon>Rhopaluridae</taxon>
        <taxon>Intoshia</taxon>
    </lineage>
</organism>
<name>A0A177APQ9_9BILA</name>
<feature type="domain" description="Integrase catalytic" evidence="1">
    <location>
        <begin position="1"/>
        <end position="77"/>
    </location>
</feature>
<proteinExistence type="predicted"/>
<dbReference type="AlphaFoldDB" id="A0A177APQ9"/>
<dbReference type="InterPro" id="IPR036397">
    <property type="entry name" value="RNaseH_sf"/>
</dbReference>
<dbReference type="OrthoDB" id="6158865at2759"/>
<dbReference type="InterPro" id="IPR001584">
    <property type="entry name" value="Integrase_cat-core"/>
</dbReference>
<keyword evidence="3" id="KW-1185">Reference proteome</keyword>
<sequence length="77" mass="9109">FASPKQITTDQSKQFEAVLTKLLCKHFKVSSTLTQGKAYWHQEIGTVERLNTTFREKLRTRCQEDFENWDEDIQKNS</sequence>
<dbReference type="GO" id="GO:0003676">
    <property type="term" value="F:nucleic acid binding"/>
    <property type="evidence" value="ECO:0007669"/>
    <property type="project" value="InterPro"/>
</dbReference>
<evidence type="ECO:0000313" key="2">
    <source>
        <dbReference type="EMBL" id="OAF63522.1"/>
    </source>
</evidence>
<dbReference type="InterPro" id="IPR012337">
    <property type="entry name" value="RNaseH-like_sf"/>
</dbReference>
<reference evidence="2 3" key="1">
    <citation type="submission" date="2016-04" db="EMBL/GenBank/DDBJ databases">
        <title>The genome of Intoshia linei affirms orthonectids as highly simplified spiralians.</title>
        <authorList>
            <person name="Mikhailov K.V."/>
            <person name="Slusarev G.S."/>
            <person name="Nikitin M.A."/>
            <person name="Logacheva M.D."/>
            <person name="Penin A."/>
            <person name="Aleoshin V."/>
            <person name="Panchin Y.V."/>
        </authorList>
    </citation>
    <scope>NUCLEOTIDE SEQUENCE [LARGE SCALE GENOMIC DNA]</scope>
    <source>
        <strain evidence="2">Intl2013</strain>
        <tissue evidence="2">Whole animal</tissue>
    </source>
</reference>
<evidence type="ECO:0000259" key="1">
    <source>
        <dbReference type="PROSITE" id="PS50994"/>
    </source>
</evidence>
<evidence type="ECO:0000313" key="3">
    <source>
        <dbReference type="Proteomes" id="UP000078046"/>
    </source>
</evidence>